<reference evidence="1" key="1">
    <citation type="submission" date="2023-06" db="EMBL/GenBank/DDBJ databases">
        <authorList>
            <person name="Kurt Z."/>
        </authorList>
    </citation>
    <scope>NUCLEOTIDE SEQUENCE</scope>
</reference>
<accession>A0AA86NJX8</accession>
<organism evidence="1">
    <name type="scientific">Hexamita inflata</name>
    <dbReference type="NCBI Taxonomy" id="28002"/>
    <lineage>
        <taxon>Eukaryota</taxon>
        <taxon>Metamonada</taxon>
        <taxon>Diplomonadida</taxon>
        <taxon>Hexamitidae</taxon>
        <taxon>Hexamitinae</taxon>
        <taxon>Hexamita</taxon>
    </lineage>
</organism>
<dbReference type="Proteomes" id="UP001642409">
    <property type="component" value="Unassembled WGS sequence"/>
</dbReference>
<dbReference type="InterPro" id="IPR012337">
    <property type="entry name" value="RNaseH-like_sf"/>
</dbReference>
<protein>
    <recommendedName>
        <fullName evidence="4">DUF659 domain-containing protein</fullName>
    </recommendedName>
</protein>
<evidence type="ECO:0008006" key="4">
    <source>
        <dbReference type="Google" id="ProtNLM"/>
    </source>
</evidence>
<sequence>MTREAILAGYHQHVIPEYTIPEREFDLANLIATRALPFSLVDQELFQKLTGLTHDRNWITQKIAQLAQTIRQTQFNQMLPYVDIYDRETCSLFTDGWEMPNGTHVWAFMIATAHNIYFVGLKVSESSVNAFWLAKTIHDIIIELQEKKQMVVVALCTDNASVIKCAHKMLQNQVTETYGVLTDELSIQVVITRTIPHFMCVCHSADLAIRDYVIHYDLKKQILLACKQLDVEFSYCPTRWFSLYETMILIQQKDKNDFYELKKHTQVIKLMSQAIGMMEGNEVTQTQVKIVMDWLKDDLYELNNSYANEMLTILVEREKKHFQLHYDIAKLQLVLQHDTQVTLVELRNLIVRLNLSFGLHMDEICIWEYKNKAVSQEDLQFPLKTQYARICKQTSYMCRIMECLVASEAEIERINSHMRRQIHYQRSQLSPSTIENLLYVKYSNFTWIQFKEAKKKVTVVQQQVGVI</sequence>
<dbReference type="EMBL" id="CATOUU010000217">
    <property type="protein sequence ID" value="CAI9921170.1"/>
    <property type="molecule type" value="Genomic_DNA"/>
</dbReference>
<name>A0AA86NJX8_9EUKA</name>
<dbReference type="AlphaFoldDB" id="A0AA86NJX8"/>
<dbReference type="EMBL" id="CAXDID020000259">
    <property type="protein sequence ID" value="CAL6066206.1"/>
    <property type="molecule type" value="Genomic_DNA"/>
</dbReference>
<evidence type="ECO:0000313" key="1">
    <source>
        <dbReference type="EMBL" id="CAI9921170.1"/>
    </source>
</evidence>
<evidence type="ECO:0000313" key="3">
    <source>
        <dbReference type="Proteomes" id="UP001642409"/>
    </source>
</evidence>
<gene>
    <name evidence="2" type="ORF">HINF_LOCUS52209</name>
    <name evidence="1" type="ORF">HINF_LOCUS8815</name>
</gene>
<dbReference type="SUPFAM" id="SSF53098">
    <property type="entry name" value="Ribonuclease H-like"/>
    <property type="match status" value="1"/>
</dbReference>
<comment type="caution">
    <text evidence="1">The sequence shown here is derived from an EMBL/GenBank/DDBJ whole genome shotgun (WGS) entry which is preliminary data.</text>
</comment>
<keyword evidence="3" id="KW-1185">Reference proteome</keyword>
<reference evidence="2 3" key="2">
    <citation type="submission" date="2024-07" db="EMBL/GenBank/DDBJ databases">
        <authorList>
            <person name="Akdeniz Z."/>
        </authorList>
    </citation>
    <scope>NUCLEOTIDE SEQUENCE [LARGE SCALE GENOMIC DNA]</scope>
</reference>
<proteinExistence type="predicted"/>
<evidence type="ECO:0000313" key="2">
    <source>
        <dbReference type="EMBL" id="CAL6066206.1"/>
    </source>
</evidence>